<protein>
    <submittedName>
        <fullName evidence="2">Uncharacterized protein</fullName>
    </submittedName>
</protein>
<evidence type="ECO:0000313" key="2">
    <source>
        <dbReference type="EMBL" id="JAI36774.1"/>
    </source>
</evidence>
<organism evidence="2">
    <name type="scientific">Bactrocera latifrons</name>
    <name type="common">Malaysian fruit fly</name>
    <name type="synonym">Chaetodacus latifrons</name>
    <dbReference type="NCBI Taxonomy" id="174628"/>
    <lineage>
        <taxon>Eukaryota</taxon>
        <taxon>Metazoa</taxon>
        <taxon>Ecdysozoa</taxon>
        <taxon>Arthropoda</taxon>
        <taxon>Hexapoda</taxon>
        <taxon>Insecta</taxon>
        <taxon>Pterygota</taxon>
        <taxon>Neoptera</taxon>
        <taxon>Endopterygota</taxon>
        <taxon>Diptera</taxon>
        <taxon>Brachycera</taxon>
        <taxon>Muscomorpha</taxon>
        <taxon>Tephritoidea</taxon>
        <taxon>Tephritidae</taxon>
        <taxon>Bactrocera</taxon>
        <taxon>Bactrocera</taxon>
    </lineage>
</organism>
<sequence length="337" mass="40300">ITRTGTQNMLRPCNFPKPEEWQTLSEQHPWLKQHMRCRKKLKGGGVLRELSRIPGLSERTIRSVLFEEKFNTNKGKKCCDEWNTRDIGLHVPFSNNMLDKPPLSEEEELLQTLMQKMGFLSDDVTTQSEREMLRRWLKELNDFYNLRNNNVLKRKNYDFSKRYKLNYLDYTLFKYPGVDTDSEFEEDDEEAARKRKRRQNKPVRELPDDARADLHHMRFRLRSLTKKRKATVEALLFYQPFVKHNTGIWQSFNPDLGSVALRAKLSELGCDPRFTEWEMKAMDYIIRGDPIPTHLYDINLVRALRADLAKLLVRKPMPIYDFFGFEIKRKHRRYSKY</sequence>
<evidence type="ECO:0000256" key="1">
    <source>
        <dbReference type="SAM" id="MobiDB-lite"/>
    </source>
</evidence>
<proteinExistence type="predicted"/>
<gene>
    <name evidence="2" type="ORF">c0_g1_i1</name>
</gene>
<feature type="non-terminal residue" evidence="2">
    <location>
        <position position="1"/>
    </location>
</feature>
<reference evidence="2" key="1">
    <citation type="submission" date="2015-06" db="EMBL/GenBank/DDBJ databases">
        <authorList>
            <person name="Hoefler B.C."/>
            <person name="Straight P.D."/>
        </authorList>
    </citation>
    <scope>NUCLEOTIDE SEQUENCE</scope>
</reference>
<feature type="region of interest" description="Disordered" evidence="1">
    <location>
        <begin position="184"/>
        <end position="207"/>
    </location>
</feature>
<accession>A0A0K8VCW9</accession>
<dbReference type="AlphaFoldDB" id="A0A0K8VCW9"/>
<name>A0A0K8VCW9_BACLA</name>
<dbReference type="EMBL" id="GDHF01015540">
    <property type="protein sequence ID" value="JAI36774.1"/>
    <property type="molecule type" value="Transcribed_RNA"/>
</dbReference>